<keyword evidence="2" id="KW-1134">Transmembrane beta strand</keyword>
<dbReference type="AlphaFoldDB" id="A0A1M6IIJ8"/>
<dbReference type="EMBL" id="FQYR01000003">
    <property type="protein sequence ID" value="SHJ34244.1"/>
    <property type="molecule type" value="Genomic_DNA"/>
</dbReference>
<dbReference type="Proteomes" id="UP000184510">
    <property type="component" value="Unassembled WGS sequence"/>
</dbReference>
<feature type="region of interest" description="Disordered" evidence="3">
    <location>
        <begin position="102"/>
        <end position="124"/>
    </location>
</feature>
<accession>A0A1M6IIJ8</accession>
<dbReference type="OrthoDB" id="9783100at2"/>
<keyword evidence="2" id="KW-0812">Transmembrane</keyword>
<evidence type="ECO:0000256" key="1">
    <source>
        <dbReference type="ARBA" id="ARBA00007613"/>
    </source>
</evidence>
<dbReference type="STRING" id="1123071.SAMN02745181_1824"/>
<keyword evidence="2" id="KW-0472">Membrane</keyword>
<dbReference type="Gene3D" id="2.20.200.10">
    <property type="entry name" value="Outer membrane efflux proteins (OEP)"/>
    <property type="match status" value="1"/>
</dbReference>
<gene>
    <name evidence="4" type="ORF">SAMN02745181_1824</name>
</gene>
<keyword evidence="2 4" id="KW-0449">Lipoprotein</keyword>
<dbReference type="PROSITE" id="PS51257">
    <property type="entry name" value="PROKAR_LIPOPROTEIN"/>
    <property type="match status" value="1"/>
</dbReference>
<evidence type="ECO:0000313" key="5">
    <source>
        <dbReference type="Proteomes" id="UP000184510"/>
    </source>
</evidence>
<dbReference type="Gene3D" id="1.20.1600.10">
    <property type="entry name" value="Outer membrane efflux proteins (OEP)"/>
    <property type="match status" value="1"/>
</dbReference>
<dbReference type="FunCoup" id="A0A1M6IIJ8">
    <property type="interactions" value="142"/>
</dbReference>
<dbReference type="InterPro" id="IPR010131">
    <property type="entry name" value="MdtP/NodT-like"/>
</dbReference>
<dbReference type="GO" id="GO:0005886">
    <property type="term" value="C:plasma membrane"/>
    <property type="evidence" value="ECO:0007669"/>
    <property type="project" value="UniProtKB-SubCell"/>
</dbReference>
<dbReference type="Pfam" id="PF02321">
    <property type="entry name" value="OEP"/>
    <property type="match status" value="2"/>
</dbReference>
<sequence length="466" mass="50766">MLRVLTISSLSVALTACSGLVKTKSQDSVSIKTPGNWHAVSKGQHGKISTGWLSDFDSKEMKKFVYEAVSNNPSLNASAARLRATREGTIGAYADLLPRVSASSSGSRSRSPNEPGPSVTSSSYNLSLNASWEPDIWGRLRDLQQANYAGYLASVEDYRAARLSLAANTAKAWCNLISAESQLELARVTLASFQKNNSIVERNYKAGVPGTRALAVQLSRNNVASAQRSVSSRLQDRNQAARQLEQLVGRYPAGLVKGAKELPKMRENIPSDIPASLLLRRPDLAAAQYQVFQSAKIADASQKNLLPSISLTSRASTSSRRFGDIFNPQYIASSVAASLAQTVYQGGELKANARAALDRNRASIHDFSTRAIAAFREVEDALEAERSLKEQEEFLLVEVKQATLAERSAELDYSEGVDDSGILEILESQRRANNARASLIALRNRRIQNRIDLHLALGGDFHTESK</sequence>
<evidence type="ECO:0000256" key="3">
    <source>
        <dbReference type="SAM" id="MobiDB-lite"/>
    </source>
</evidence>
<evidence type="ECO:0000313" key="4">
    <source>
        <dbReference type="EMBL" id="SHJ34244.1"/>
    </source>
</evidence>
<feature type="compositionally biased region" description="Low complexity" evidence="3">
    <location>
        <begin position="102"/>
        <end position="118"/>
    </location>
</feature>
<protein>
    <submittedName>
        <fullName evidence="4">Efflux transporter, outer membrane factor (OMF) lipoprotein, NodT family</fullName>
    </submittedName>
</protein>
<dbReference type="InParanoid" id="A0A1M6IIJ8"/>
<dbReference type="GO" id="GO:0015562">
    <property type="term" value="F:efflux transmembrane transporter activity"/>
    <property type="evidence" value="ECO:0007669"/>
    <property type="project" value="InterPro"/>
</dbReference>
<keyword evidence="5" id="KW-1185">Reference proteome</keyword>
<dbReference type="RefSeq" id="WP_143183410.1">
    <property type="nucleotide sequence ID" value="NZ_FQYR01000003.1"/>
</dbReference>
<organism evidence="4 5">
    <name type="scientific">Rubritalea squalenifaciens DSM 18772</name>
    <dbReference type="NCBI Taxonomy" id="1123071"/>
    <lineage>
        <taxon>Bacteria</taxon>
        <taxon>Pseudomonadati</taxon>
        <taxon>Verrucomicrobiota</taxon>
        <taxon>Verrucomicrobiia</taxon>
        <taxon>Verrucomicrobiales</taxon>
        <taxon>Rubritaleaceae</taxon>
        <taxon>Rubritalea</taxon>
    </lineage>
</organism>
<dbReference type="NCBIfam" id="TIGR01845">
    <property type="entry name" value="outer_NodT"/>
    <property type="match status" value="1"/>
</dbReference>
<comment type="subcellular location">
    <subcellularLocation>
        <location evidence="2">Cell membrane</location>
        <topology evidence="2">Lipid-anchor</topology>
    </subcellularLocation>
</comment>
<dbReference type="PANTHER" id="PTHR30203">
    <property type="entry name" value="OUTER MEMBRANE CATION EFFLUX PROTEIN"/>
    <property type="match status" value="1"/>
</dbReference>
<dbReference type="InterPro" id="IPR003423">
    <property type="entry name" value="OMP_efflux"/>
</dbReference>
<evidence type="ECO:0000256" key="2">
    <source>
        <dbReference type="RuleBase" id="RU362097"/>
    </source>
</evidence>
<dbReference type="PANTHER" id="PTHR30203:SF32">
    <property type="entry name" value="CATION EFFLUX SYSTEM PROTEIN CUSC"/>
    <property type="match status" value="1"/>
</dbReference>
<proteinExistence type="inferred from homology"/>
<reference evidence="4 5" key="1">
    <citation type="submission" date="2016-11" db="EMBL/GenBank/DDBJ databases">
        <authorList>
            <person name="Jaros S."/>
            <person name="Januszkiewicz K."/>
            <person name="Wedrychowicz H."/>
        </authorList>
    </citation>
    <scope>NUCLEOTIDE SEQUENCE [LARGE SCALE GENOMIC DNA]</scope>
    <source>
        <strain evidence="4 5">DSM 18772</strain>
    </source>
</reference>
<keyword evidence="2" id="KW-0564">Palmitate</keyword>
<name>A0A1M6IIJ8_9BACT</name>
<dbReference type="SUPFAM" id="SSF56954">
    <property type="entry name" value="Outer membrane efflux proteins (OEP)"/>
    <property type="match status" value="1"/>
</dbReference>
<comment type="similarity">
    <text evidence="1 2">Belongs to the outer membrane factor (OMF) (TC 1.B.17) family.</text>
</comment>